<dbReference type="InterPro" id="IPR010844">
    <property type="entry name" value="Occludin_ELL"/>
</dbReference>
<dbReference type="Gene3D" id="6.10.140.340">
    <property type="match status" value="1"/>
</dbReference>
<evidence type="ECO:0000256" key="2">
    <source>
        <dbReference type="ARBA" id="ARBA00004651"/>
    </source>
</evidence>
<dbReference type="InParanoid" id="A0A6J2UV08"/>
<dbReference type="Pfam" id="PF07303">
    <property type="entry name" value="Occludin_ELL"/>
    <property type="match status" value="1"/>
</dbReference>
<dbReference type="FunCoup" id="A0A6J2UV08">
    <property type="interactions" value="1116"/>
</dbReference>
<dbReference type="GeneID" id="115807181"/>
<feature type="compositionally biased region" description="Basic residues" evidence="13">
    <location>
        <begin position="365"/>
        <end position="375"/>
    </location>
</feature>
<dbReference type="Proteomes" id="UP000504632">
    <property type="component" value="Chromosome 3"/>
</dbReference>
<dbReference type="AlphaFoldDB" id="A0A6J2UV08"/>
<dbReference type="PANTHER" id="PTHR23288">
    <property type="entry name" value="OCCLUDIN AND RNA POLYMERASE II ELONGATION FACTOR ELL"/>
    <property type="match status" value="1"/>
</dbReference>
<evidence type="ECO:0000256" key="11">
    <source>
        <dbReference type="PROSITE-ProRule" id="PRU00581"/>
    </source>
</evidence>
<name>A0A6J2UV08_CHACN</name>
<dbReference type="InterPro" id="IPR008253">
    <property type="entry name" value="Marvel"/>
</dbReference>
<keyword evidence="8 14" id="KW-1133">Transmembrane helix</keyword>
<evidence type="ECO:0000313" key="17">
    <source>
        <dbReference type="Proteomes" id="UP000504632"/>
    </source>
</evidence>
<dbReference type="GO" id="GO:0070830">
    <property type="term" value="P:bicellular tight junction assembly"/>
    <property type="evidence" value="ECO:0007669"/>
    <property type="project" value="TreeGrafter"/>
</dbReference>
<proteinExistence type="inferred from homology"/>
<feature type="transmembrane region" description="Helical" evidence="14">
    <location>
        <begin position="133"/>
        <end position="153"/>
    </location>
</feature>
<evidence type="ECO:0000256" key="10">
    <source>
        <dbReference type="ARBA" id="ARBA00023136"/>
    </source>
</evidence>
<feature type="domain" description="OCEL" evidence="16">
    <location>
        <begin position="397"/>
        <end position="504"/>
    </location>
</feature>
<feature type="transmembrane region" description="Helical" evidence="14">
    <location>
        <begin position="238"/>
        <end position="259"/>
    </location>
</feature>
<keyword evidence="6 11" id="KW-0812">Transmembrane</keyword>
<evidence type="ECO:0000256" key="3">
    <source>
        <dbReference type="ARBA" id="ARBA00009171"/>
    </source>
</evidence>
<keyword evidence="10 11" id="KW-0472">Membrane</keyword>
<evidence type="ECO:0000313" key="18">
    <source>
        <dbReference type="RefSeq" id="XP_030623914.1"/>
    </source>
</evidence>
<dbReference type="Pfam" id="PF01284">
    <property type="entry name" value="MARVEL"/>
    <property type="match status" value="1"/>
</dbReference>
<gene>
    <name evidence="18" type="primary">oclna</name>
</gene>
<sequence length="504" mass="56374">MSSKPNGSPPPYEFENGDNVQPQPAYSYYPEDEFLHFYRLTSPVGIIKIMCVIALVLSVAIFACVASTLAWDSPNAMTGFGGTYPGNQYGGVGGGGYYGNNYGGGMGGIGGGGYVGGAYPGTSYQNDPRQGKGFMIAMAVITFIAMMIVFVMVISRQSLTRSRKFYLAVIIVSAILAGLMLIATIVYLVAVNPMAQSSGSYQYNQIQLLCSQYQQPQTQGAFVNQYLYHYCVVDPQEAVAIVLGFLVTVALVIVMVFAIKTRQKMNRYGKENILWKRAKVVDDAEPNDAPQDVAAWVNDVASVPDPVLSDYPEKLRGSRQYLDDNSTDYDKAPYNHNPVEVDHSVPLNSAVPYASSSEMASSAGRPKKRRARRPRRADGQDYDTDYNSSGDELDDDSDFTQEFPPIISDREREDYKREFDRDHLEYKDLQMDLDEINKRLAEVDRELDDLPEGSPQYLDAMDEYNRLRAKKKTGDYQVKKRRCKYLKAKLSHIKKMVSDYDHRG</sequence>
<feature type="region of interest" description="Disordered" evidence="13">
    <location>
        <begin position="308"/>
        <end position="414"/>
    </location>
</feature>
<dbReference type="PROSITE" id="PS51225">
    <property type="entry name" value="MARVEL"/>
    <property type="match status" value="1"/>
</dbReference>
<dbReference type="GO" id="GO:0005923">
    <property type="term" value="C:bicellular tight junction"/>
    <property type="evidence" value="ECO:0007669"/>
    <property type="project" value="UniProtKB-SubCell"/>
</dbReference>
<dbReference type="GO" id="GO:0031410">
    <property type="term" value="C:cytoplasmic vesicle"/>
    <property type="evidence" value="ECO:0007669"/>
    <property type="project" value="TreeGrafter"/>
</dbReference>
<dbReference type="GO" id="GO:0016324">
    <property type="term" value="C:apical plasma membrane"/>
    <property type="evidence" value="ECO:0007669"/>
    <property type="project" value="TreeGrafter"/>
</dbReference>
<evidence type="ECO:0000259" key="16">
    <source>
        <dbReference type="PROSITE" id="PS51980"/>
    </source>
</evidence>
<evidence type="ECO:0000256" key="12">
    <source>
        <dbReference type="PROSITE-ProRule" id="PRU01324"/>
    </source>
</evidence>
<dbReference type="InterPro" id="IPR031176">
    <property type="entry name" value="ELL/occludin"/>
</dbReference>
<feature type="transmembrane region" description="Helical" evidence="14">
    <location>
        <begin position="165"/>
        <end position="190"/>
    </location>
</feature>
<evidence type="ECO:0000256" key="13">
    <source>
        <dbReference type="SAM" id="MobiDB-lite"/>
    </source>
</evidence>
<keyword evidence="17" id="KW-1185">Reference proteome</keyword>
<keyword evidence="5" id="KW-1003">Cell membrane</keyword>
<protein>
    <submittedName>
        <fullName evidence="18">Occludin</fullName>
    </submittedName>
</protein>
<feature type="transmembrane region" description="Helical" evidence="14">
    <location>
        <begin position="49"/>
        <end position="71"/>
    </location>
</feature>
<evidence type="ECO:0000256" key="5">
    <source>
        <dbReference type="ARBA" id="ARBA00022475"/>
    </source>
</evidence>
<keyword evidence="7" id="KW-0965">Cell junction</keyword>
<comment type="subcellular location">
    <subcellularLocation>
        <location evidence="1">Cell junction</location>
        <location evidence="1">Tight junction</location>
    </subcellularLocation>
    <subcellularLocation>
        <location evidence="2">Cell membrane</location>
        <topology evidence="2">Multi-pass membrane protein</topology>
    </subcellularLocation>
</comment>
<dbReference type="PANTHER" id="PTHR23288:SF4">
    <property type="entry name" value="OCCLUDIN"/>
    <property type="match status" value="1"/>
</dbReference>
<evidence type="ECO:0000256" key="4">
    <source>
        <dbReference type="ARBA" id="ARBA00022427"/>
    </source>
</evidence>
<dbReference type="PROSITE" id="PS51980">
    <property type="entry name" value="OCEL"/>
    <property type="match status" value="1"/>
</dbReference>
<organism evidence="17 18">
    <name type="scientific">Chanos chanos</name>
    <name type="common">Milkfish</name>
    <name type="synonym">Mugil chanos</name>
    <dbReference type="NCBI Taxonomy" id="29144"/>
    <lineage>
        <taxon>Eukaryota</taxon>
        <taxon>Metazoa</taxon>
        <taxon>Chordata</taxon>
        <taxon>Craniata</taxon>
        <taxon>Vertebrata</taxon>
        <taxon>Euteleostomi</taxon>
        <taxon>Actinopterygii</taxon>
        <taxon>Neopterygii</taxon>
        <taxon>Teleostei</taxon>
        <taxon>Ostariophysi</taxon>
        <taxon>Gonorynchiformes</taxon>
        <taxon>Chanidae</taxon>
        <taxon>Chanos</taxon>
    </lineage>
</organism>
<evidence type="ECO:0000256" key="1">
    <source>
        <dbReference type="ARBA" id="ARBA00004435"/>
    </source>
</evidence>
<evidence type="ECO:0000256" key="8">
    <source>
        <dbReference type="ARBA" id="ARBA00022989"/>
    </source>
</evidence>
<keyword evidence="4" id="KW-0796">Tight junction</keyword>
<evidence type="ECO:0000256" key="7">
    <source>
        <dbReference type="ARBA" id="ARBA00022949"/>
    </source>
</evidence>
<feature type="compositionally biased region" description="Basic and acidic residues" evidence="13">
    <location>
        <begin position="328"/>
        <end position="343"/>
    </location>
</feature>
<feature type="domain" description="MARVEL" evidence="15">
    <location>
        <begin position="42"/>
        <end position="263"/>
    </location>
</feature>
<evidence type="ECO:0000256" key="6">
    <source>
        <dbReference type="ARBA" id="ARBA00022692"/>
    </source>
</evidence>
<comment type="similarity">
    <text evidence="3 12">Belongs to the ELL/occludin family.</text>
</comment>
<evidence type="ECO:0000259" key="15">
    <source>
        <dbReference type="PROSITE" id="PS51225"/>
    </source>
</evidence>
<accession>A0A6J2UV08</accession>
<dbReference type="CTD" id="405757"/>
<dbReference type="SUPFAM" id="SSF144292">
    <property type="entry name" value="occludin/ELL-like"/>
    <property type="match status" value="1"/>
</dbReference>
<keyword evidence="9" id="KW-0175">Coiled coil</keyword>
<evidence type="ECO:0000256" key="14">
    <source>
        <dbReference type="SAM" id="Phobius"/>
    </source>
</evidence>
<evidence type="ECO:0000256" key="9">
    <source>
        <dbReference type="ARBA" id="ARBA00023054"/>
    </source>
</evidence>
<dbReference type="OrthoDB" id="8867927at2759"/>
<reference evidence="18" key="1">
    <citation type="submission" date="2025-08" db="UniProtKB">
        <authorList>
            <consortium name="RefSeq"/>
        </authorList>
    </citation>
    <scope>IDENTIFICATION</scope>
</reference>
<dbReference type="RefSeq" id="XP_030623914.1">
    <property type="nucleotide sequence ID" value="XM_030768054.1"/>
</dbReference>